<dbReference type="Proteomes" id="UP000663841">
    <property type="component" value="Unassembled WGS sequence"/>
</dbReference>
<accession>A0A8H3C7Z6</accession>
<feature type="region of interest" description="Disordered" evidence="1">
    <location>
        <begin position="1"/>
        <end position="94"/>
    </location>
</feature>
<sequence length="348" mass="39946">MQSPPSTKTGTPLQSKFLASSQDRKTIPPKQHLLHYSPNDTKAANWGPEPHGTHRPKHNWTADSDLITSPTPRSKMGGTKSRSRNRQHTDSPVQSVRFSDPKYYVYYPSYACEYPESVPSRDPKTGNLPRTDAPLDALSVDINAILYALVTFIKLFKCPTHLYFCLNVKDPLQLVNNDTNRPFINQLCKIKALRTKLAGIPTYGDAKLKKQHRAVGMAIERALQSMQKHQLILYERFRESNDPLFRLNNLLTRLDGCVKSFERPSQLDFFPGKNSLARTTRNEKFISQLHRLDEFRDELNKIPTCDDGQSEQMHKYTSVAIGRALQMLKAHQLELYERHIKVYRTPRA</sequence>
<feature type="compositionally biased region" description="Polar residues" evidence="1">
    <location>
        <begin position="1"/>
        <end position="21"/>
    </location>
</feature>
<comment type="caution">
    <text evidence="2">The sequence shown here is derived from an EMBL/GenBank/DDBJ whole genome shotgun (WGS) entry which is preliminary data.</text>
</comment>
<name>A0A8H3C7Z6_9AGAM</name>
<evidence type="ECO:0000313" key="3">
    <source>
        <dbReference type="Proteomes" id="UP000663841"/>
    </source>
</evidence>
<proteinExistence type="predicted"/>
<gene>
    <name evidence="2" type="ORF">RDB_LOCUS184760</name>
</gene>
<evidence type="ECO:0000313" key="2">
    <source>
        <dbReference type="EMBL" id="CAE6473693.1"/>
    </source>
</evidence>
<dbReference type="EMBL" id="CAJMWW010000557">
    <property type="protein sequence ID" value="CAE6473693.1"/>
    <property type="molecule type" value="Genomic_DNA"/>
</dbReference>
<evidence type="ECO:0000256" key="1">
    <source>
        <dbReference type="SAM" id="MobiDB-lite"/>
    </source>
</evidence>
<protein>
    <submittedName>
        <fullName evidence="2">Uncharacterized protein</fullName>
    </submittedName>
</protein>
<dbReference type="AlphaFoldDB" id="A0A8H3C7Z6"/>
<reference evidence="2" key="1">
    <citation type="submission" date="2021-01" db="EMBL/GenBank/DDBJ databases">
        <authorList>
            <person name="Kaushik A."/>
        </authorList>
    </citation>
    <scope>NUCLEOTIDE SEQUENCE</scope>
    <source>
        <strain evidence="2">AG3-T5</strain>
    </source>
</reference>
<organism evidence="2 3">
    <name type="scientific">Rhizoctonia solani</name>
    <dbReference type="NCBI Taxonomy" id="456999"/>
    <lineage>
        <taxon>Eukaryota</taxon>
        <taxon>Fungi</taxon>
        <taxon>Dikarya</taxon>
        <taxon>Basidiomycota</taxon>
        <taxon>Agaricomycotina</taxon>
        <taxon>Agaricomycetes</taxon>
        <taxon>Cantharellales</taxon>
        <taxon>Ceratobasidiaceae</taxon>
        <taxon>Rhizoctonia</taxon>
    </lineage>
</organism>